<dbReference type="GO" id="GO:0016987">
    <property type="term" value="F:sigma factor activity"/>
    <property type="evidence" value="ECO:0007669"/>
    <property type="project" value="UniProtKB-KW"/>
</dbReference>
<dbReference type="Gene3D" id="1.10.1740.10">
    <property type="match status" value="1"/>
</dbReference>
<gene>
    <name evidence="6" type="ORF">LMG27198_51550</name>
</gene>
<evidence type="ECO:0000313" key="6">
    <source>
        <dbReference type="EMBL" id="GLI96162.1"/>
    </source>
</evidence>
<dbReference type="Proteomes" id="UP001144323">
    <property type="component" value="Unassembled WGS sequence"/>
</dbReference>
<dbReference type="Pfam" id="PF04542">
    <property type="entry name" value="Sigma70_r2"/>
    <property type="match status" value="1"/>
</dbReference>
<evidence type="ECO:0000256" key="2">
    <source>
        <dbReference type="ARBA" id="ARBA00023082"/>
    </source>
</evidence>
<accession>A0A9W6GZU4</accession>
<evidence type="ECO:0000313" key="7">
    <source>
        <dbReference type="Proteomes" id="UP001144323"/>
    </source>
</evidence>
<dbReference type="GO" id="GO:0006352">
    <property type="term" value="P:DNA-templated transcription initiation"/>
    <property type="evidence" value="ECO:0007669"/>
    <property type="project" value="InterPro"/>
</dbReference>
<dbReference type="RefSeq" id="WP_281807350.1">
    <property type="nucleotide sequence ID" value="NZ_BSEC01000009.1"/>
</dbReference>
<feature type="compositionally biased region" description="Basic and acidic residues" evidence="4">
    <location>
        <begin position="144"/>
        <end position="153"/>
    </location>
</feature>
<feature type="domain" description="RNA polymerase sigma-70 region 2" evidence="5">
    <location>
        <begin position="72"/>
        <end position="125"/>
    </location>
</feature>
<keyword evidence="1" id="KW-0805">Transcription regulation</keyword>
<dbReference type="EMBL" id="BSEC01000009">
    <property type="protein sequence ID" value="GLI96162.1"/>
    <property type="molecule type" value="Genomic_DNA"/>
</dbReference>
<reference evidence="6" key="1">
    <citation type="journal article" date="2023" name="Int. J. Syst. Evol. Microbiol.">
        <title>Methylocystis iwaonis sp. nov., a type II methane-oxidizing bacterium from surface soil of a rice paddy field in Japan, and emended description of the genus Methylocystis (ex Whittenbury et al. 1970) Bowman et al. 1993.</title>
        <authorList>
            <person name="Kaise H."/>
            <person name="Sawadogo J.B."/>
            <person name="Alam M.S."/>
            <person name="Ueno C."/>
            <person name="Dianou D."/>
            <person name="Shinjo R."/>
            <person name="Asakawa S."/>
        </authorList>
    </citation>
    <scope>NUCLEOTIDE SEQUENCE</scope>
    <source>
        <strain evidence="6">LMG27198</strain>
    </source>
</reference>
<sequence length="153" mass="17018">MPCHPDTRSRSVPGDRAGSPSFRPDGGPECPPAASGPDKIDLRRPRSGDLNAAADRDPAFDADRFRAALVELLPDLKRFARSMAKTADQAEDLVQETLLRAWLCQDRFRPRGHLRAWTFTIMRSSLSPSKRETADPTDVGNAAPDRRRIDPDR</sequence>
<dbReference type="PANTHER" id="PTHR43133">
    <property type="entry name" value="RNA POLYMERASE ECF-TYPE SIGMA FACTO"/>
    <property type="match status" value="1"/>
</dbReference>
<proteinExistence type="predicted"/>
<keyword evidence="3" id="KW-0804">Transcription</keyword>
<name>A0A9W6GZU4_9HYPH</name>
<feature type="region of interest" description="Disordered" evidence="4">
    <location>
        <begin position="125"/>
        <end position="153"/>
    </location>
</feature>
<evidence type="ECO:0000259" key="5">
    <source>
        <dbReference type="Pfam" id="PF04542"/>
    </source>
</evidence>
<comment type="caution">
    <text evidence="6">The sequence shown here is derived from an EMBL/GenBank/DDBJ whole genome shotgun (WGS) entry which is preliminary data.</text>
</comment>
<dbReference type="AlphaFoldDB" id="A0A9W6GZU4"/>
<evidence type="ECO:0000256" key="1">
    <source>
        <dbReference type="ARBA" id="ARBA00023015"/>
    </source>
</evidence>
<organism evidence="6 7">
    <name type="scientific">Methylocystis echinoides</name>
    <dbReference type="NCBI Taxonomy" id="29468"/>
    <lineage>
        <taxon>Bacteria</taxon>
        <taxon>Pseudomonadati</taxon>
        <taxon>Pseudomonadota</taxon>
        <taxon>Alphaproteobacteria</taxon>
        <taxon>Hyphomicrobiales</taxon>
        <taxon>Methylocystaceae</taxon>
        <taxon>Methylocystis</taxon>
    </lineage>
</organism>
<evidence type="ECO:0000256" key="3">
    <source>
        <dbReference type="ARBA" id="ARBA00023163"/>
    </source>
</evidence>
<feature type="region of interest" description="Disordered" evidence="4">
    <location>
        <begin position="1"/>
        <end position="57"/>
    </location>
</feature>
<keyword evidence="7" id="KW-1185">Reference proteome</keyword>
<dbReference type="InterPro" id="IPR013325">
    <property type="entry name" value="RNA_pol_sigma_r2"/>
</dbReference>
<keyword evidence="2" id="KW-0731">Sigma factor</keyword>
<dbReference type="PANTHER" id="PTHR43133:SF25">
    <property type="entry name" value="RNA POLYMERASE SIGMA FACTOR RFAY-RELATED"/>
    <property type="match status" value="1"/>
</dbReference>
<evidence type="ECO:0000256" key="4">
    <source>
        <dbReference type="SAM" id="MobiDB-lite"/>
    </source>
</evidence>
<dbReference type="InterPro" id="IPR007627">
    <property type="entry name" value="RNA_pol_sigma70_r2"/>
</dbReference>
<dbReference type="InterPro" id="IPR039425">
    <property type="entry name" value="RNA_pol_sigma-70-like"/>
</dbReference>
<dbReference type="SUPFAM" id="SSF88946">
    <property type="entry name" value="Sigma2 domain of RNA polymerase sigma factors"/>
    <property type="match status" value="1"/>
</dbReference>
<protein>
    <recommendedName>
        <fullName evidence="5">RNA polymerase sigma-70 region 2 domain-containing protein</fullName>
    </recommendedName>
</protein>
<feature type="compositionally biased region" description="Basic and acidic residues" evidence="4">
    <location>
        <begin position="38"/>
        <end position="47"/>
    </location>
</feature>